<feature type="transmembrane region" description="Helical" evidence="6">
    <location>
        <begin position="191"/>
        <end position="211"/>
    </location>
</feature>
<evidence type="ECO:0000256" key="1">
    <source>
        <dbReference type="ARBA" id="ARBA00004141"/>
    </source>
</evidence>
<comment type="subcellular location">
    <subcellularLocation>
        <location evidence="1">Membrane</location>
        <topology evidence="1">Multi-pass membrane protein</topology>
    </subcellularLocation>
</comment>
<name>A0A9P4UMN5_9PEZI</name>
<dbReference type="PANTHER" id="PTHR31162:SF3">
    <property type="entry name" value="TRANSPORTER_MALIC ACID TRANSPORT PROTEIN, PUTATIVE-RELATED"/>
    <property type="match status" value="1"/>
</dbReference>
<feature type="transmembrane region" description="Helical" evidence="6">
    <location>
        <begin position="400"/>
        <end position="421"/>
    </location>
</feature>
<dbReference type="EMBL" id="MU003829">
    <property type="protein sequence ID" value="KAF2718140.1"/>
    <property type="molecule type" value="Genomic_DNA"/>
</dbReference>
<keyword evidence="4 6" id="KW-0472">Membrane</keyword>
<dbReference type="OrthoDB" id="2901184at2759"/>
<feature type="compositionally biased region" description="Polar residues" evidence="5">
    <location>
        <begin position="459"/>
        <end position="476"/>
    </location>
</feature>
<feature type="transmembrane region" description="Helical" evidence="6">
    <location>
        <begin position="110"/>
        <end position="133"/>
    </location>
</feature>
<dbReference type="GO" id="GO:0015140">
    <property type="term" value="F:malate transmembrane transporter activity"/>
    <property type="evidence" value="ECO:0007669"/>
    <property type="project" value="InterPro"/>
</dbReference>
<evidence type="ECO:0000256" key="5">
    <source>
        <dbReference type="SAM" id="MobiDB-lite"/>
    </source>
</evidence>
<dbReference type="Gene3D" id="1.50.10.150">
    <property type="entry name" value="Voltage-dependent anion channel"/>
    <property type="match status" value="1"/>
</dbReference>
<feature type="transmembrane region" description="Helical" evidence="6">
    <location>
        <begin position="376"/>
        <end position="394"/>
    </location>
</feature>
<dbReference type="Proteomes" id="UP000799441">
    <property type="component" value="Unassembled WGS sequence"/>
</dbReference>
<evidence type="ECO:0008006" key="9">
    <source>
        <dbReference type="Google" id="ProtNLM"/>
    </source>
</evidence>
<accession>A0A9P4UMN5</accession>
<feature type="compositionally biased region" description="Basic and acidic residues" evidence="5">
    <location>
        <begin position="440"/>
        <end position="454"/>
    </location>
</feature>
<protein>
    <recommendedName>
        <fullName evidence="9">Malic acid transport protein</fullName>
    </recommendedName>
</protein>
<evidence type="ECO:0000256" key="2">
    <source>
        <dbReference type="ARBA" id="ARBA00022692"/>
    </source>
</evidence>
<keyword evidence="8" id="KW-1185">Reference proteome</keyword>
<reference evidence="7" key="1">
    <citation type="journal article" date="2020" name="Stud. Mycol.">
        <title>101 Dothideomycetes genomes: a test case for predicting lifestyles and emergence of pathogens.</title>
        <authorList>
            <person name="Haridas S."/>
            <person name="Albert R."/>
            <person name="Binder M."/>
            <person name="Bloem J."/>
            <person name="Labutti K."/>
            <person name="Salamov A."/>
            <person name="Andreopoulos B."/>
            <person name="Baker S."/>
            <person name="Barry K."/>
            <person name="Bills G."/>
            <person name="Bluhm B."/>
            <person name="Cannon C."/>
            <person name="Castanera R."/>
            <person name="Culley D."/>
            <person name="Daum C."/>
            <person name="Ezra D."/>
            <person name="Gonzalez J."/>
            <person name="Henrissat B."/>
            <person name="Kuo A."/>
            <person name="Liang C."/>
            <person name="Lipzen A."/>
            <person name="Lutzoni F."/>
            <person name="Magnuson J."/>
            <person name="Mondo S."/>
            <person name="Nolan M."/>
            <person name="Ohm R."/>
            <person name="Pangilinan J."/>
            <person name="Park H.-J."/>
            <person name="Ramirez L."/>
            <person name="Alfaro M."/>
            <person name="Sun H."/>
            <person name="Tritt A."/>
            <person name="Yoshinaga Y."/>
            <person name="Zwiers L.-H."/>
            <person name="Turgeon B."/>
            <person name="Goodwin S."/>
            <person name="Spatafora J."/>
            <person name="Crous P."/>
            <person name="Grigoriev I."/>
        </authorList>
    </citation>
    <scope>NUCLEOTIDE SEQUENCE</scope>
    <source>
        <strain evidence="7">CBS 116435</strain>
    </source>
</reference>
<dbReference type="InterPro" id="IPR004695">
    <property type="entry name" value="SLAC1/Mae1/Ssu1/TehA"/>
</dbReference>
<evidence type="ECO:0000256" key="6">
    <source>
        <dbReference type="SAM" id="Phobius"/>
    </source>
</evidence>
<evidence type="ECO:0000313" key="8">
    <source>
        <dbReference type="Proteomes" id="UP000799441"/>
    </source>
</evidence>
<dbReference type="InterPro" id="IPR038665">
    <property type="entry name" value="Voltage-dep_anion_channel_sf"/>
</dbReference>
<dbReference type="CDD" id="cd09317">
    <property type="entry name" value="TDT_Mae1_like"/>
    <property type="match status" value="1"/>
</dbReference>
<proteinExistence type="predicted"/>
<evidence type="ECO:0000256" key="3">
    <source>
        <dbReference type="ARBA" id="ARBA00022989"/>
    </source>
</evidence>
<dbReference type="GO" id="GO:0016020">
    <property type="term" value="C:membrane"/>
    <property type="evidence" value="ECO:0007669"/>
    <property type="project" value="UniProtKB-SubCell"/>
</dbReference>
<feature type="region of interest" description="Disordered" evidence="5">
    <location>
        <begin position="440"/>
        <end position="476"/>
    </location>
</feature>
<evidence type="ECO:0000256" key="4">
    <source>
        <dbReference type="ARBA" id="ARBA00023136"/>
    </source>
</evidence>
<sequence>MTSVGAPLVTMPHQSSAGDLYLSPTQQTILTNRTSQSDVRRPPLQPRWEDIVGQGQFSFQSEKAPPVSKHHHFLTFKERLRHFTWTWFTMTMATGGIANLLWAVPYRFHGLFAIGCFFFILNICLFVFNVTMISLRFYIFKGTFRSSIVHPTECLFVPASIISLGTILINISQYGVSEGKTGYWLVKTMIILFWIYCGLAVMMSCGIYLTIWSTQTFTIAQMTPVWIFPAYPLLVIGPHAGVLAGQTQGNTALDIIVGGFVFQGIGFMVSLMIYASFLYRLMTQKLPQETSRPGMFISVGPSGFTISGLINMGKDLPRVVPKDFMGNGELAGQVSKIAANWAGLWLWGLACWFFLVSIGAHQSSIRKGKMTFAMTWYSYVFPNSALTTATFAVGEALDNKAIRIVGCIMACLVIVIWIFVFGKMINAVFKKEILWPQKQEDRDEGGWRGRDMGRRKTPRSSNATLTLKRSRQQSEVQQALPHIPSEIRMSSDPNAGLSAVAERIMDQAVTMAGQSRAMRNDPGSMV</sequence>
<organism evidence="7 8">
    <name type="scientific">Polychaeton citri CBS 116435</name>
    <dbReference type="NCBI Taxonomy" id="1314669"/>
    <lineage>
        <taxon>Eukaryota</taxon>
        <taxon>Fungi</taxon>
        <taxon>Dikarya</taxon>
        <taxon>Ascomycota</taxon>
        <taxon>Pezizomycotina</taxon>
        <taxon>Dothideomycetes</taxon>
        <taxon>Dothideomycetidae</taxon>
        <taxon>Capnodiales</taxon>
        <taxon>Capnodiaceae</taxon>
        <taxon>Polychaeton</taxon>
    </lineage>
</organism>
<keyword evidence="2 6" id="KW-0812">Transmembrane</keyword>
<feature type="transmembrane region" description="Helical" evidence="6">
    <location>
        <begin position="223"/>
        <end position="243"/>
    </location>
</feature>
<feature type="transmembrane region" description="Helical" evidence="6">
    <location>
        <begin position="85"/>
        <end position="104"/>
    </location>
</feature>
<dbReference type="PANTHER" id="PTHR31162">
    <property type="entry name" value="MALIC ACID TRANSPORT PROTEIN-RELATED"/>
    <property type="match status" value="1"/>
</dbReference>
<dbReference type="InterPro" id="IPR030185">
    <property type="entry name" value="Mae1"/>
</dbReference>
<gene>
    <name evidence="7" type="ORF">K431DRAFT_275313</name>
</gene>
<feature type="transmembrane region" description="Helical" evidence="6">
    <location>
        <begin position="255"/>
        <end position="282"/>
    </location>
</feature>
<dbReference type="AlphaFoldDB" id="A0A9P4UMN5"/>
<feature type="transmembrane region" description="Helical" evidence="6">
    <location>
        <begin position="154"/>
        <end position="171"/>
    </location>
</feature>
<comment type="caution">
    <text evidence="7">The sequence shown here is derived from an EMBL/GenBank/DDBJ whole genome shotgun (WGS) entry which is preliminary data.</text>
</comment>
<feature type="transmembrane region" description="Helical" evidence="6">
    <location>
        <begin position="333"/>
        <end position="355"/>
    </location>
</feature>
<evidence type="ECO:0000313" key="7">
    <source>
        <dbReference type="EMBL" id="KAF2718140.1"/>
    </source>
</evidence>
<dbReference type="Pfam" id="PF03595">
    <property type="entry name" value="SLAC1"/>
    <property type="match status" value="1"/>
</dbReference>
<keyword evidence="3 6" id="KW-1133">Transmembrane helix</keyword>